<keyword evidence="9" id="KW-1185">Reference proteome</keyword>
<dbReference type="InterPro" id="IPR000994">
    <property type="entry name" value="Pept_M24"/>
</dbReference>
<dbReference type="GO" id="GO:0046872">
    <property type="term" value="F:metal ion binding"/>
    <property type="evidence" value="ECO:0007669"/>
    <property type="project" value="UniProtKB-KW"/>
</dbReference>
<dbReference type="Pfam" id="PF16189">
    <property type="entry name" value="Creatinase_N_2"/>
    <property type="match status" value="1"/>
</dbReference>
<dbReference type="RefSeq" id="WP_154447047.1">
    <property type="nucleotide sequence ID" value="NZ_WIND01000010.1"/>
</dbReference>
<evidence type="ECO:0000259" key="6">
    <source>
        <dbReference type="Pfam" id="PF01321"/>
    </source>
</evidence>
<evidence type="ECO:0000256" key="1">
    <source>
        <dbReference type="ARBA" id="ARBA00008766"/>
    </source>
</evidence>
<keyword evidence="2" id="KW-0479">Metal-binding</keyword>
<keyword evidence="3" id="KW-0378">Hydrolase</keyword>
<dbReference type="InterPro" id="IPR000587">
    <property type="entry name" value="Creatinase_N"/>
</dbReference>
<dbReference type="InterPro" id="IPR033740">
    <property type="entry name" value="Pept_M24B"/>
</dbReference>
<comment type="caution">
    <text evidence="8">The sequence shown here is derived from an EMBL/GenBank/DDBJ whole genome shotgun (WGS) entry which is preliminary data.</text>
</comment>
<dbReference type="AlphaFoldDB" id="A0A6L5Z1W0"/>
<feature type="domain" description="Creatinase N-terminal" evidence="6">
    <location>
        <begin position="17"/>
        <end position="153"/>
    </location>
</feature>
<dbReference type="CDD" id="cd01085">
    <property type="entry name" value="APP"/>
    <property type="match status" value="1"/>
</dbReference>
<organism evidence="8 9">
    <name type="scientific">Halovulum marinum</name>
    <dbReference type="NCBI Taxonomy" id="2662447"/>
    <lineage>
        <taxon>Bacteria</taxon>
        <taxon>Pseudomonadati</taxon>
        <taxon>Pseudomonadota</taxon>
        <taxon>Alphaproteobacteria</taxon>
        <taxon>Rhodobacterales</taxon>
        <taxon>Paracoccaceae</taxon>
        <taxon>Halovulum</taxon>
    </lineage>
</organism>
<dbReference type="Gene3D" id="3.90.230.10">
    <property type="entry name" value="Creatinase/methionine aminopeptidase superfamily"/>
    <property type="match status" value="1"/>
</dbReference>
<feature type="domain" description="Peptidase M24" evidence="5">
    <location>
        <begin position="319"/>
        <end position="530"/>
    </location>
</feature>
<gene>
    <name evidence="8" type="ORF">GE300_13155</name>
</gene>
<dbReference type="InterPro" id="IPR050422">
    <property type="entry name" value="X-Pro_aminopeptidase_P"/>
</dbReference>
<sequence>MFQDFAIPSDPALGPPRIAALRGAMKKAGVDGFLVPRADAHQGEFVAARDARLGWLTGFTGSAGLAVVLADAAALFVDGRYTLQAAAQVDTGVLTLKSVPADKPADWARGHLRQGQTVAYDPWLHTARDIADWAEVLDPARIALRPVDNLVDAIWDDQPPPPAGRAEVQPLEFSGRGHGDKRSEVAGTLRTEGVKAAVLTLPDSIAWLLNIRGSDVARIPVMHGFAILHADGRVSLFADPAKLDETVRRHLGAEVEIAAPEEFGAALDALPGPVGVDRASAPAWVSDRLAAAGTEVRWMRDPCVLPKACKTGAELAGSRAAHLRDGAAMVEFLCWLDGAVAGGTLTEIDVVQELEARRRATNALRDLSFDTICGAGPHGAIVHYRVTDGTNRPIAPGDVLLVDSGGQYADGTTDITRTVATGAVDPDARRAFTLVLKGMIAMSRARWPEGLAGRDLDALARIALWRAGMDYDHGTGHGVGAYLGVHEGPAGLSRRSTEPLKPGMILSNEPGYYREGAFGIRIENLLAVTEPRVPDGGERPMLGFETLTYVPIDLRLIDGQLLSGEERDWLDSYHRTVRDRLAPLVSDKTRDWLSDATRAL</sequence>
<evidence type="ECO:0000259" key="5">
    <source>
        <dbReference type="Pfam" id="PF00557"/>
    </source>
</evidence>
<protein>
    <submittedName>
        <fullName evidence="8">M24 family metallopeptidase</fullName>
    </submittedName>
</protein>
<evidence type="ECO:0000256" key="4">
    <source>
        <dbReference type="SAM" id="MobiDB-lite"/>
    </source>
</evidence>
<feature type="region of interest" description="Disordered" evidence="4">
    <location>
        <begin position="159"/>
        <end position="183"/>
    </location>
</feature>
<dbReference type="InterPro" id="IPR036005">
    <property type="entry name" value="Creatinase/aminopeptidase-like"/>
</dbReference>
<comment type="similarity">
    <text evidence="1">Belongs to the peptidase M24B family.</text>
</comment>
<name>A0A6L5Z1W0_9RHOB</name>
<accession>A0A6L5Z1W0</accession>
<feature type="domain" description="Peptidase M24 C-terminal" evidence="7">
    <location>
        <begin position="540"/>
        <end position="600"/>
    </location>
</feature>
<dbReference type="EMBL" id="WIND01000010">
    <property type="protein sequence ID" value="MSU90553.1"/>
    <property type="molecule type" value="Genomic_DNA"/>
</dbReference>
<dbReference type="InterPro" id="IPR029149">
    <property type="entry name" value="Creatin/AminoP/Spt16_N"/>
</dbReference>
<evidence type="ECO:0000256" key="3">
    <source>
        <dbReference type="ARBA" id="ARBA00022801"/>
    </source>
</evidence>
<evidence type="ECO:0000256" key="2">
    <source>
        <dbReference type="ARBA" id="ARBA00022723"/>
    </source>
</evidence>
<dbReference type="PANTHER" id="PTHR43763:SF6">
    <property type="entry name" value="XAA-PRO AMINOPEPTIDASE 1"/>
    <property type="match status" value="1"/>
</dbReference>
<evidence type="ECO:0000259" key="7">
    <source>
        <dbReference type="Pfam" id="PF16188"/>
    </source>
</evidence>
<reference evidence="8 9" key="1">
    <citation type="submission" date="2019-10" db="EMBL/GenBank/DDBJ databases">
        <title>Cognatihalovulum marinum gen. nov. sp. nov., a new member of the family Rhodobacteraceae isolated from deep seawater of the Northwest Indian Ocean.</title>
        <authorList>
            <person name="Ruan C."/>
            <person name="Wang J."/>
            <person name="Zheng X."/>
            <person name="Song L."/>
            <person name="Zhu Y."/>
            <person name="Huang Y."/>
            <person name="Lu Z."/>
            <person name="Du W."/>
            <person name="Huang L."/>
            <person name="Dai X."/>
        </authorList>
    </citation>
    <scope>NUCLEOTIDE SEQUENCE [LARGE SCALE GENOMIC DNA]</scope>
    <source>
        <strain evidence="8 9">2CG4</strain>
    </source>
</reference>
<dbReference type="SUPFAM" id="SSF55920">
    <property type="entry name" value="Creatinase/aminopeptidase"/>
    <property type="match status" value="1"/>
</dbReference>
<dbReference type="Pfam" id="PF16188">
    <property type="entry name" value="Peptidase_M24_C"/>
    <property type="match status" value="1"/>
</dbReference>
<dbReference type="Proteomes" id="UP000474957">
    <property type="component" value="Unassembled WGS sequence"/>
</dbReference>
<proteinExistence type="inferred from homology"/>
<dbReference type="PANTHER" id="PTHR43763">
    <property type="entry name" value="XAA-PRO AMINOPEPTIDASE 1"/>
    <property type="match status" value="1"/>
</dbReference>
<dbReference type="FunFam" id="3.90.230.10:FF:000009">
    <property type="entry name" value="xaa-Pro aminopeptidase 2"/>
    <property type="match status" value="1"/>
</dbReference>
<evidence type="ECO:0000313" key="8">
    <source>
        <dbReference type="EMBL" id="MSU90553.1"/>
    </source>
</evidence>
<dbReference type="GO" id="GO:0070006">
    <property type="term" value="F:metalloaminopeptidase activity"/>
    <property type="evidence" value="ECO:0007669"/>
    <property type="project" value="InterPro"/>
</dbReference>
<dbReference type="InterPro" id="IPR032416">
    <property type="entry name" value="Peptidase_M24_C"/>
</dbReference>
<dbReference type="Gene3D" id="3.40.350.10">
    <property type="entry name" value="Creatinase/prolidase N-terminal domain"/>
    <property type="match status" value="2"/>
</dbReference>
<dbReference type="SUPFAM" id="SSF53092">
    <property type="entry name" value="Creatinase/prolidase N-terminal domain"/>
    <property type="match status" value="1"/>
</dbReference>
<dbReference type="Pfam" id="PF01321">
    <property type="entry name" value="Creatinase_N"/>
    <property type="match status" value="1"/>
</dbReference>
<dbReference type="GO" id="GO:0005737">
    <property type="term" value="C:cytoplasm"/>
    <property type="evidence" value="ECO:0007669"/>
    <property type="project" value="UniProtKB-ARBA"/>
</dbReference>
<dbReference type="Pfam" id="PF00557">
    <property type="entry name" value="Peptidase_M24"/>
    <property type="match status" value="1"/>
</dbReference>
<evidence type="ECO:0000313" key="9">
    <source>
        <dbReference type="Proteomes" id="UP000474957"/>
    </source>
</evidence>